<evidence type="ECO:0000256" key="1">
    <source>
        <dbReference type="SAM" id="Phobius"/>
    </source>
</evidence>
<keyword evidence="3" id="KW-1185">Reference proteome</keyword>
<dbReference type="Proteomes" id="UP000604341">
    <property type="component" value="Unassembled WGS sequence"/>
</dbReference>
<keyword evidence="1" id="KW-0472">Membrane</keyword>
<feature type="transmembrane region" description="Helical" evidence="1">
    <location>
        <begin position="38"/>
        <end position="58"/>
    </location>
</feature>
<evidence type="ECO:0000313" key="2">
    <source>
        <dbReference type="EMBL" id="GGK95703.1"/>
    </source>
</evidence>
<keyword evidence="1" id="KW-1133">Transmembrane helix</keyword>
<protein>
    <submittedName>
        <fullName evidence="2">Uncharacterized protein</fullName>
    </submittedName>
</protein>
<gene>
    <name evidence="2" type="ORF">GCM10010844_12730</name>
</gene>
<accession>A0ABQ2FGA8</accession>
<dbReference type="RefSeq" id="WP_189068165.1">
    <property type="nucleotide sequence ID" value="NZ_BMPE01000002.1"/>
</dbReference>
<proteinExistence type="predicted"/>
<comment type="caution">
    <text evidence="2">The sequence shown here is derived from an EMBL/GenBank/DDBJ whole genome shotgun (WGS) entry which is preliminary data.</text>
</comment>
<organism evidence="2 3">
    <name type="scientific">Deinococcus radiotolerans</name>
    <dbReference type="NCBI Taxonomy" id="1309407"/>
    <lineage>
        <taxon>Bacteria</taxon>
        <taxon>Thermotogati</taxon>
        <taxon>Deinococcota</taxon>
        <taxon>Deinococci</taxon>
        <taxon>Deinococcales</taxon>
        <taxon>Deinococcaceae</taxon>
        <taxon>Deinococcus</taxon>
    </lineage>
</organism>
<sequence>MDALIDLTVRALLLALLHPLPRTLLLLLGALYGVGSGWPPPVSAALGALALVSALLGVRRALRPL</sequence>
<dbReference type="EMBL" id="BMPE01000002">
    <property type="protein sequence ID" value="GGK95703.1"/>
    <property type="molecule type" value="Genomic_DNA"/>
</dbReference>
<keyword evidence="1" id="KW-0812">Transmembrane</keyword>
<feature type="transmembrane region" description="Helical" evidence="1">
    <location>
        <begin position="12"/>
        <end position="32"/>
    </location>
</feature>
<evidence type="ECO:0000313" key="3">
    <source>
        <dbReference type="Proteomes" id="UP000604341"/>
    </source>
</evidence>
<reference evidence="3" key="1">
    <citation type="journal article" date="2019" name="Int. J. Syst. Evol. Microbiol.">
        <title>The Global Catalogue of Microorganisms (GCM) 10K type strain sequencing project: providing services to taxonomists for standard genome sequencing and annotation.</title>
        <authorList>
            <consortium name="The Broad Institute Genomics Platform"/>
            <consortium name="The Broad Institute Genome Sequencing Center for Infectious Disease"/>
            <person name="Wu L."/>
            <person name="Ma J."/>
        </authorList>
    </citation>
    <scope>NUCLEOTIDE SEQUENCE [LARGE SCALE GENOMIC DNA]</scope>
    <source>
        <strain evidence="3">JCM 19173</strain>
    </source>
</reference>
<name>A0ABQ2FGA8_9DEIO</name>